<proteinExistence type="predicted"/>
<feature type="transmembrane region" description="Helical" evidence="1">
    <location>
        <begin position="157"/>
        <end position="176"/>
    </location>
</feature>
<name>A0A0G0VYY8_9BACT</name>
<evidence type="ECO:0000313" key="3">
    <source>
        <dbReference type="Proteomes" id="UP000034493"/>
    </source>
</evidence>
<dbReference type="Proteomes" id="UP000034493">
    <property type="component" value="Unassembled WGS sequence"/>
</dbReference>
<dbReference type="AlphaFoldDB" id="A0A0G0VYY8"/>
<comment type="caution">
    <text evidence="2">The sequence shown here is derived from an EMBL/GenBank/DDBJ whole genome shotgun (WGS) entry which is preliminary data.</text>
</comment>
<gene>
    <name evidence="2" type="ORF">UU56_C0002G0067</name>
</gene>
<reference evidence="2 3" key="1">
    <citation type="journal article" date="2015" name="Nature">
        <title>rRNA introns, odd ribosomes, and small enigmatic genomes across a large radiation of phyla.</title>
        <authorList>
            <person name="Brown C.T."/>
            <person name="Hug L.A."/>
            <person name="Thomas B.C."/>
            <person name="Sharon I."/>
            <person name="Castelle C.J."/>
            <person name="Singh A."/>
            <person name="Wilkins M.J."/>
            <person name="Williams K.H."/>
            <person name="Banfield J.F."/>
        </authorList>
    </citation>
    <scope>NUCLEOTIDE SEQUENCE [LARGE SCALE GENOMIC DNA]</scope>
</reference>
<organism evidence="2 3">
    <name type="scientific">Candidatus Curtissbacteria bacterium GW2011_GWA2_41_24</name>
    <dbReference type="NCBI Taxonomy" id="1618411"/>
    <lineage>
        <taxon>Bacteria</taxon>
        <taxon>Candidatus Curtissiibacteriota</taxon>
    </lineage>
</organism>
<dbReference type="EMBL" id="LCBC01000002">
    <property type="protein sequence ID" value="KKS04927.1"/>
    <property type="molecule type" value="Genomic_DNA"/>
</dbReference>
<keyword evidence="1" id="KW-0472">Membrane</keyword>
<keyword evidence="1" id="KW-0812">Transmembrane</keyword>
<keyword evidence="1" id="KW-1133">Transmembrane helix</keyword>
<protein>
    <submittedName>
        <fullName evidence="2">Uncharacterized protein</fullName>
    </submittedName>
</protein>
<feature type="transmembrane region" description="Helical" evidence="1">
    <location>
        <begin position="196"/>
        <end position="218"/>
    </location>
</feature>
<evidence type="ECO:0000313" key="2">
    <source>
        <dbReference type="EMBL" id="KKS04927.1"/>
    </source>
</evidence>
<accession>A0A0G0VYY8</accession>
<evidence type="ECO:0000256" key="1">
    <source>
        <dbReference type="SAM" id="Phobius"/>
    </source>
</evidence>
<sequence>MERKELIESANQVEVNKESYRIHFEPGIHLFWKWGVDVEEKFLSGDLSAHNWVAGSAIARRMREYSPQVLALDTVISDFDPDIVRGENEKAHVWRWLPASPREMSGRESIYVVMGDPLYQGILRRQVGQESQFADELARLENSAIEDYVLKLIREEAATYVSTAALISGAIVLAQLRSRRGSQGDGERRGMSRRKFLALAGGIPLLLVGARLSTPMMASIAPFERMTDFFQGVMEVTRYRFSHSNWLDGRTAVLISKTEEAMNILKPPRDASASILMGYPHGYEAPELIRNSQRRAFVTRGYAKEMFVAIDEVVKKVEFDISKQEAHEALIDYLSLMDILKVNDPGITRVDNPLGVIDTTIEHRGHFKSRRIRESLKDLV</sequence>